<gene>
    <name evidence="12" type="ORF">DFR45_10128</name>
</gene>
<dbReference type="PANTHER" id="PTHR48111:SF35">
    <property type="entry name" value="TRANSCRIPTIONAL REGULATORY PROTEIN QSEB"/>
    <property type="match status" value="1"/>
</dbReference>
<dbReference type="GO" id="GO:0006355">
    <property type="term" value="P:regulation of DNA-templated transcription"/>
    <property type="evidence" value="ECO:0007669"/>
    <property type="project" value="InterPro"/>
</dbReference>
<dbReference type="InterPro" id="IPR001789">
    <property type="entry name" value="Sig_transdc_resp-reg_receiver"/>
</dbReference>
<dbReference type="Proteomes" id="UP000252174">
    <property type="component" value="Unassembled WGS sequence"/>
</dbReference>
<name>A0A369ATE6_9BURK</name>
<evidence type="ECO:0000256" key="7">
    <source>
        <dbReference type="ARBA" id="ARBA00023163"/>
    </source>
</evidence>
<keyword evidence="5" id="KW-0805">Transcription regulation</keyword>
<dbReference type="OrthoDB" id="9802426at2"/>
<sequence length="225" mass="24918">MRLLLVEDDAMLGAAVQTGLQQEGYAVDWVRDGAAAQAALRKERFDLVVLDLGLPAISGIDVLRYARSIGMTAPVLILTARDAVADRVAGLDAGGDDYLTKPFDLEELAARLRALLRRASGRSDNVIQYGDLVLNPVAWTVHLAGEPVDLSSKEFSLLHLLLQNMGKVLSRERMEKGLYGWQSDIDSNTIEVHVHHLRRKLRREYIVTVRGVGYMIPLQVPRPTP</sequence>
<feature type="domain" description="OmpR/PhoB-type" evidence="11">
    <location>
        <begin position="124"/>
        <end position="218"/>
    </location>
</feature>
<evidence type="ECO:0000256" key="4">
    <source>
        <dbReference type="ARBA" id="ARBA00023012"/>
    </source>
</evidence>
<dbReference type="InterPro" id="IPR001867">
    <property type="entry name" value="OmpR/PhoB-type_DNA-bd"/>
</dbReference>
<keyword evidence="2" id="KW-0963">Cytoplasm</keyword>
<organism evidence="12 13">
    <name type="scientific">Extensimonas vulgaris</name>
    <dbReference type="NCBI Taxonomy" id="1031594"/>
    <lineage>
        <taxon>Bacteria</taxon>
        <taxon>Pseudomonadati</taxon>
        <taxon>Pseudomonadota</taxon>
        <taxon>Betaproteobacteria</taxon>
        <taxon>Burkholderiales</taxon>
        <taxon>Comamonadaceae</taxon>
        <taxon>Extensimonas</taxon>
    </lineage>
</organism>
<feature type="domain" description="Response regulatory" evidence="10">
    <location>
        <begin position="2"/>
        <end position="116"/>
    </location>
</feature>
<dbReference type="Gene3D" id="6.10.250.690">
    <property type="match status" value="1"/>
</dbReference>
<dbReference type="GO" id="GO:0000156">
    <property type="term" value="F:phosphorelay response regulator activity"/>
    <property type="evidence" value="ECO:0007669"/>
    <property type="project" value="TreeGrafter"/>
</dbReference>
<evidence type="ECO:0000313" key="12">
    <source>
        <dbReference type="EMBL" id="RCX11507.1"/>
    </source>
</evidence>
<dbReference type="SMART" id="SM00448">
    <property type="entry name" value="REC"/>
    <property type="match status" value="1"/>
</dbReference>
<dbReference type="Pfam" id="PF00486">
    <property type="entry name" value="Trans_reg_C"/>
    <property type="match status" value="1"/>
</dbReference>
<dbReference type="AlphaFoldDB" id="A0A369ATE6"/>
<keyword evidence="6 9" id="KW-0238">DNA-binding</keyword>
<protein>
    <submittedName>
        <fullName evidence="12">Two-component system response regulator QseB</fullName>
    </submittedName>
</protein>
<dbReference type="Pfam" id="PF00072">
    <property type="entry name" value="Response_reg"/>
    <property type="match status" value="1"/>
</dbReference>
<dbReference type="GO" id="GO:0032993">
    <property type="term" value="C:protein-DNA complex"/>
    <property type="evidence" value="ECO:0007669"/>
    <property type="project" value="TreeGrafter"/>
</dbReference>
<dbReference type="RefSeq" id="WP_114481699.1">
    <property type="nucleotide sequence ID" value="NZ_QPJU01000001.1"/>
</dbReference>
<evidence type="ECO:0000256" key="5">
    <source>
        <dbReference type="ARBA" id="ARBA00023015"/>
    </source>
</evidence>
<dbReference type="SUPFAM" id="SSF52172">
    <property type="entry name" value="CheY-like"/>
    <property type="match status" value="1"/>
</dbReference>
<evidence type="ECO:0000256" key="8">
    <source>
        <dbReference type="PROSITE-ProRule" id="PRU00169"/>
    </source>
</evidence>
<dbReference type="InterPro" id="IPR036388">
    <property type="entry name" value="WH-like_DNA-bd_sf"/>
</dbReference>
<keyword evidence="7" id="KW-0804">Transcription</keyword>
<keyword evidence="13" id="KW-1185">Reference proteome</keyword>
<dbReference type="FunFam" id="3.40.50.2300:FF:000002">
    <property type="entry name" value="DNA-binding response regulator PhoP"/>
    <property type="match status" value="1"/>
</dbReference>
<proteinExistence type="predicted"/>
<dbReference type="PANTHER" id="PTHR48111">
    <property type="entry name" value="REGULATOR OF RPOS"/>
    <property type="match status" value="1"/>
</dbReference>
<dbReference type="InterPro" id="IPR039420">
    <property type="entry name" value="WalR-like"/>
</dbReference>
<evidence type="ECO:0000256" key="3">
    <source>
        <dbReference type="ARBA" id="ARBA00022553"/>
    </source>
</evidence>
<evidence type="ECO:0000256" key="1">
    <source>
        <dbReference type="ARBA" id="ARBA00004496"/>
    </source>
</evidence>
<dbReference type="GO" id="GO:0005829">
    <property type="term" value="C:cytosol"/>
    <property type="evidence" value="ECO:0007669"/>
    <property type="project" value="TreeGrafter"/>
</dbReference>
<dbReference type="CDD" id="cd17624">
    <property type="entry name" value="REC_OmpR_PmrA-like"/>
    <property type="match status" value="1"/>
</dbReference>
<dbReference type="GO" id="GO:0000976">
    <property type="term" value="F:transcription cis-regulatory region binding"/>
    <property type="evidence" value="ECO:0007669"/>
    <property type="project" value="TreeGrafter"/>
</dbReference>
<keyword evidence="3 8" id="KW-0597">Phosphoprotein</keyword>
<dbReference type="CDD" id="cd00383">
    <property type="entry name" value="trans_reg_C"/>
    <property type="match status" value="1"/>
</dbReference>
<evidence type="ECO:0000256" key="9">
    <source>
        <dbReference type="PROSITE-ProRule" id="PRU01091"/>
    </source>
</evidence>
<dbReference type="Gene3D" id="3.40.50.2300">
    <property type="match status" value="1"/>
</dbReference>
<dbReference type="InterPro" id="IPR011006">
    <property type="entry name" value="CheY-like_superfamily"/>
</dbReference>
<dbReference type="PROSITE" id="PS50110">
    <property type="entry name" value="RESPONSE_REGULATORY"/>
    <property type="match status" value="1"/>
</dbReference>
<comment type="subcellular location">
    <subcellularLocation>
        <location evidence="1">Cytoplasm</location>
    </subcellularLocation>
</comment>
<feature type="modified residue" description="4-aspartylphosphate" evidence="8">
    <location>
        <position position="51"/>
    </location>
</feature>
<keyword evidence="4" id="KW-0902">Two-component regulatory system</keyword>
<comment type="caution">
    <text evidence="12">The sequence shown here is derived from an EMBL/GenBank/DDBJ whole genome shotgun (WGS) entry which is preliminary data.</text>
</comment>
<dbReference type="PROSITE" id="PS51755">
    <property type="entry name" value="OMPR_PHOB"/>
    <property type="match status" value="1"/>
</dbReference>
<evidence type="ECO:0000259" key="11">
    <source>
        <dbReference type="PROSITE" id="PS51755"/>
    </source>
</evidence>
<dbReference type="SMART" id="SM00862">
    <property type="entry name" value="Trans_reg_C"/>
    <property type="match status" value="1"/>
</dbReference>
<evidence type="ECO:0000256" key="6">
    <source>
        <dbReference type="ARBA" id="ARBA00023125"/>
    </source>
</evidence>
<evidence type="ECO:0000256" key="2">
    <source>
        <dbReference type="ARBA" id="ARBA00022490"/>
    </source>
</evidence>
<dbReference type="Gene3D" id="1.10.10.10">
    <property type="entry name" value="Winged helix-like DNA-binding domain superfamily/Winged helix DNA-binding domain"/>
    <property type="match status" value="1"/>
</dbReference>
<evidence type="ECO:0000259" key="10">
    <source>
        <dbReference type="PROSITE" id="PS50110"/>
    </source>
</evidence>
<evidence type="ECO:0000313" key="13">
    <source>
        <dbReference type="Proteomes" id="UP000252174"/>
    </source>
</evidence>
<reference evidence="12 13" key="1">
    <citation type="submission" date="2018-07" db="EMBL/GenBank/DDBJ databases">
        <title>Genomic Encyclopedia of Type Strains, Phase IV (KMG-IV): sequencing the most valuable type-strain genomes for metagenomic binning, comparative biology and taxonomic classification.</title>
        <authorList>
            <person name="Goeker M."/>
        </authorList>
    </citation>
    <scope>NUCLEOTIDE SEQUENCE [LARGE SCALE GENOMIC DNA]</scope>
    <source>
        <strain evidence="12 13">DSM 100911</strain>
    </source>
</reference>
<accession>A0A369ATE6</accession>
<dbReference type="EMBL" id="QPJU01000001">
    <property type="protein sequence ID" value="RCX11507.1"/>
    <property type="molecule type" value="Genomic_DNA"/>
</dbReference>
<feature type="DNA-binding region" description="OmpR/PhoB-type" evidence="9">
    <location>
        <begin position="124"/>
        <end position="218"/>
    </location>
</feature>